<dbReference type="PANTHER" id="PTHR48207:SF3">
    <property type="entry name" value="SUCCINATE--HYDROXYMETHYLGLUTARATE COA-TRANSFERASE"/>
    <property type="match status" value="1"/>
</dbReference>
<name>A0ABQ2K0V0_9SPHN</name>
<gene>
    <name evidence="3" type="ORF">GCM10011349_44580</name>
</gene>
<accession>A0ABQ2K0V0</accession>
<dbReference type="InterPro" id="IPR003673">
    <property type="entry name" value="CoA-Trfase_fam_III"/>
</dbReference>
<dbReference type="InterPro" id="IPR023606">
    <property type="entry name" value="CoA-Trfase_III_dom_1_sf"/>
</dbReference>
<protein>
    <submittedName>
        <fullName evidence="3">CoA transferase</fullName>
    </submittedName>
</protein>
<proteinExistence type="predicted"/>
<keyword evidence="1 3" id="KW-0808">Transferase</keyword>
<comment type="caution">
    <text evidence="3">The sequence shown here is derived from an EMBL/GenBank/DDBJ whole genome shotgun (WGS) entry which is preliminary data.</text>
</comment>
<feature type="region of interest" description="Disordered" evidence="2">
    <location>
        <begin position="369"/>
        <end position="391"/>
    </location>
</feature>
<evidence type="ECO:0000256" key="1">
    <source>
        <dbReference type="ARBA" id="ARBA00022679"/>
    </source>
</evidence>
<dbReference type="Pfam" id="PF02515">
    <property type="entry name" value="CoA_transf_3"/>
    <property type="match status" value="1"/>
</dbReference>
<dbReference type="InterPro" id="IPR050483">
    <property type="entry name" value="CoA-transferase_III_domain"/>
</dbReference>
<keyword evidence="4" id="KW-1185">Reference proteome</keyword>
<dbReference type="SUPFAM" id="SSF89796">
    <property type="entry name" value="CoA-transferase family III (CaiB/BaiF)"/>
    <property type="match status" value="1"/>
</dbReference>
<evidence type="ECO:0000313" key="4">
    <source>
        <dbReference type="Proteomes" id="UP000605099"/>
    </source>
</evidence>
<evidence type="ECO:0000313" key="3">
    <source>
        <dbReference type="EMBL" id="GGN61690.1"/>
    </source>
</evidence>
<dbReference type="InterPro" id="IPR044855">
    <property type="entry name" value="CoA-Trfase_III_dom3_sf"/>
</dbReference>
<sequence>MSALLSPAGRPQDEYDPGDAAGPLPLAGLKVLDFSRVLAGPLCTQLLGELGADVIKIESIDLGDETRGWPPFQAQGFGTVFLAVNRNKRSLAIDLKSPEGRAIIHKMAASCDIAVENFSTGVAERLGIDAATLRGINDRLIYCSISGFGRTGPLRNAAGYDVILQAFSGMMSLTGEPGGGHIRIPISPIDQVAGLNAHTAILAAIIRRGITGSGASIHVSLLETAISLLNHPLQSFWQRGVQPEKHGSSHESLCPYEVFEASDGAVMIGIANNKLWRKFCVAADLPAMLDDARFSTNAGRADHRQEVLSAVRAKVAERTVAEWVDLLGPLGLPVSPINNLQQMVDHPQVVQTGVILDYTLGDGTPLKGVAPPFNIDNSTRGVRRPPPRRGEQTRELLAEFGIAKSEVDALISSGVLATAED</sequence>
<dbReference type="Proteomes" id="UP000605099">
    <property type="component" value="Unassembled WGS sequence"/>
</dbReference>
<dbReference type="PANTHER" id="PTHR48207">
    <property type="entry name" value="SUCCINATE--HYDROXYMETHYLGLUTARATE COA-TRANSFERASE"/>
    <property type="match status" value="1"/>
</dbReference>
<dbReference type="RefSeq" id="WP_229710657.1">
    <property type="nucleotide sequence ID" value="NZ_BMLK01000039.1"/>
</dbReference>
<dbReference type="Gene3D" id="3.40.50.10540">
    <property type="entry name" value="Crotonobetainyl-coa:carnitine coa-transferase, domain 1"/>
    <property type="match status" value="1"/>
</dbReference>
<dbReference type="Gene3D" id="3.30.1540.10">
    <property type="entry name" value="formyl-coa transferase, domain 3"/>
    <property type="match status" value="1"/>
</dbReference>
<organism evidence="3 4">
    <name type="scientific">Novosphingobium indicum</name>
    <dbReference type="NCBI Taxonomy" id="462949"/>
    <lineage>
        <taxon>Bacteria</taxon>
        <taxon>Pseudomonadati</taxon>
        <taxon>Pseudomonadota</taxon>
        <taxon>Alphaproteobacteria</taxon>
        <taxon>Sphingomonadales</taxon>
        <taxon>Sphingomonadaceae</taxon>
        <taxon>Novosphingobium</taxon>
    </lineage>
</organism>
<dbReference type="EMBL" id="BMLK01000039">
    <property type="protein sequence ID" value="GGN61690.1"/>
    <property type="molecule type" value="Genomic_DNA"/>
</dbReference>
<reference evidence="4" key="1">
    <citation type="journal article" date="2019" name="Int. J. Syst. Evol. Microbiol.">
        <title>The Global Catalogue of Microorganisms (GCM) 10K type strain sequencing project: providing services to taxonomists for standard genome sequencing and annotation.</title>
        <authorList>
            <consortium name="The Broad Institute Genomics Platform"/>
            <consortium name="The Broad Institute Genome Sequencing Center for Infectious Disease"/>
            <person name="Wu L."/>
            <person name="Ma J."/>
        </authorList>
    </citation>
    <scope>NUCLEOTIDE SEQUENCE [LARGE SCALE GENOMIC DNA]</scope>
    <source>
        <strain evidence="4">CGMCC 1.6784</strain>
    </source>
</reference>
<dbReference type="GO" id="GO:0016740">
    <property type="term" value="F:transferase activity"/>
    <property type="evidence" value="ECO:0007669"/>
    <property type="project" value="UniProtKB-KW"/>
</dbReference>
<evidence type="ECO:0000256" key="2">
    <source>
        <dbReference type="SAM" id="MobiDB-lite"/>
    </source>
</evidence>